<dbReference type="EMBL" id="CP014229">
    <property type="protein sequence ID" value="AMD91033.1"/>
    <property type="molecule type" value="Genomic_DNA"/>
</dbReference>
<name>A0A0X8JMB7_9BACT</name>
<feature type="domain" description="Glutamate synthase" evidence="3">
    <location>
        <begin position="274"/>
        <end position="405"/>
    </location>
</feature>
<sequence length="503" mass="54258">MSLNPGIASSFNETKTRSHTLSPQSGMCSFCTADCPGTCEIGLSAVLGAQSVYPTTTGNNQIASEKDYPLDYSHFNINGRVFGAQGVPAGTDQAAIFNVRLERTLGRRHPVKIALPVILPALLKMNWQDYFAGAAMAGVCCVIGEGSPSKDPALQMRNGKIAEFPYLNEIMDAFRRYYRGYGQIVPQANFEEDGQGLPEYAISRCGAEAIEFKFGQSAKGTQPVTRLKDYDAALKKKATGALVHPDPEDPAVRAAAERGEAPNFYAYGRLPMWDEEYLVTRIGMLRDMGLKNVYFKMAGFDPVDIERVLRIAASAEVDVVTFDGAGGGSGYSPCKMMNEWGLPTVPLESTVCGIARRLGREGLELPSMVITGGFATEDQVFKALALGAPCFQAVGLCRAAMAAANSAKKVGELIEAGNIPAYLQKYGDSKETLFADLPDLRHLYGKEAESFPAGAIGVFSYLNRIAMGLRHFAALNRKFDVNLLGPDDLIPLTPEAAELLAGR</sequence>
<comment type="similarity">
    <text evidence="1">Belongs to the glutamate synthase family.</text>
</comment>
<gene>
    <name evidence="4" type="ORF">AXF13_13380</name>
</gene>
<evidence type="ECO:0000259" key="3">
    <source>
        <dbReference type="Pfam" id="PF01645"/>
    </source>
</evidence>
<feature type="region of interest" description="Disordered" evidence="2">
    <location>
        <begin position="1"/>
        <end position="23"/>
    </location>
</feature>
<accession>A0A0X8JMB7</accession>
<dbReference type="RefSeq" id="WP_062253979.1">
    <property type="nucleotide sequence ID" value="NZ_CP014229.1"/>
</dbReference>
<dbReference type="GO" id="GO:0015930">
    <property type="term" value="F:glutamate synthase activity"/>
    <property type="evidence" value="ECO:0007669"/>
    <property type="project" value="InterPro"/>
</dbReference>
<dbReference type="SUPFAM" id="SSF51395">
    <property type="entry name" value="FMN-linked oxidoreductases"/>
    <property type="match status" value="1"/>
</dbReference>
<protein>
    <submittedName>
        <fullName evidence="4">Glutamate synthase</fullName>
    </submittedName>
</protein>
<dbReference type="Gene3D" id="3.20.20.70">
    <property type="entry name" value="Aldolase class I"/>
    <property type="match status" value="1"/>
</dbReference>
<dbReference type="InterPro" id="IPR002932">
    <property type="entry name" value="Glu_synthdom"/>
</dbReference>
<proteinExistence type="inferred from homology"/>
<dbReference type="GO" id="GO:0006537">
    <property type="term" value="P:glutamate biosynthetic process"/>
    <property type="evidence" value="ECO:0007669"/>
    <property type="project" value="InterPro"/>
</dbReference>
<evidence type="ECO:0000313" key="4">
    <source>
        <dbReference type="EMBL" id="AMD91033.1"/>
    </source>
</evidence>
<evidence type="ECO:0000256" key="2">
    <source>
        <dbReference type="SAM" id="MobiDB-lite"/>
    </source>
</evidence>
<evidence type="ECO:0000256" key="1">
    <source>
        <dbReference type="ARBA" id="ARBA00009716"/>
    </source>
</evidence>
<dbReference type="Proteomes" id="UP000069241">
    <property type="component" value="Chromosome"/>
</dbReference>
<dbReference type="STRING" id="44742.AXF13_13380"/>
<reference evidence="5" key="1">
    <citation type="submission" date="2016-02" db="EMBL/GenBank/DDBJ databases">
        <authorList>
            <person name="Holder M.E."/>
            <person name="Ajami N.J."/>
            <person name="Petrosino J.F."/>
        </authorList>
    </citation>
    <scope>NUCLEOTIDE SEQUENCE [LARGE SCALE GENOMIC DNA]</scope>
    <source>
        <strain evidence="5">CCUG 45958</strain>
    </source>
</reference>
<organism evidence="4 5">
    <name type="scientific">Desulfovibrio fairfieldensis</name>
    <dbReference type="NCBI Taxonomy" id="44742"/>
    <lineage>
        <taxon>Bacteria</taxon>
        <taxon>Pseudomonadati</taxon>
        <taxon>Thermodesulfobacteriota</taxon>
        <taxon>Desulfovibrionia</taxon>
        <taxon>Desulfovibrionales</taxon>
        <taxon>Desulfovibrionaceae</taxon>
        <taxon>Desulfovibrio</taxon>
    </lineage>
</organism>
<dbReference type="AlphaFoldDB" id="A0A0X8JMB7"/>
<dbReference type="KEGG" id="dfi:AXF13_13380"/>
<keyword evidence="5" id="KW-1185">Reference proteome</keyword>
<evidence type="ECO:0000313" key="5">
    <source>
        <dbReference type="Proteomes" id="UP000069241"/>
    </source>
</evidence>
<dbReference type="Pfam" id="PF01645">
    <property type="entry name" value="Glu_synthase"/>
    <property type="match status" value="1"/>
</dbReference>
<dbReference type="InterPro" id="IPR013785">
    <property type="entry name" value="Aldolase_TIM"/>
</dbReference>